<dbReference type="EMBL" id="JEMA01000591">
    <property type="protein sequence ID" value="KYF68129.1"/>
    <property type="molecule type" value="Genomic_DNA"/>
</dbReference>
<sequence>MARAWFLDQVVAAAARGVQPIVLWRATPPELREAVAFQAQDAGHVLPWLITSLRDALERREPDAWDRFFRYLDMPGSLTPFKGFWSYRDAPAQSGPKVEEFDLLDPTRKAVSLLLSAPLPENVDECFEERLLSYRELMTESSYCGPMTSVALFHRIASFPMTTARANRLLRWALQQRDVFATSDELIRISIAADPLPESELPSVDQIVANAADVEGVALYTRIAGPLAEERLRAWLRAPWDRRGEDLDHAFPEWQPFDQVLARARLLPGLVEPDVRQWLTAEARKLPTRRMVGLLRPANMSWLLDEATVAASALARAHSEQEPWVACWDTPAELPDTLLPAVRERVRSPAVGDDELVELLRWLETHNEPMSSLVSAMLDHLRDHKPGRAALRWLASTLRTRTRWAYHGRDVLLALLDAESWEELLKLARDVVPSPEATADPEGRERQRMVVALHDAFARALVKVAERALERNATSEVLGALHGLAALHPLTSVRKLLHHLRQKPGVTEPIAEMIALNEELLRRDTTHEGREHDLAVALSLLLEKRASSAPAVVRVTEARS</sequence>
<comment type="caution">
    <text evidence="1">The sequence shown here is derived from an EMBL/GenBank/DDBJ whole genome shotgun (WGS) entry which is preliminary data.</text>
</comment>
<accession>A0A150QJH9</accession>
<protein>
    <submittedName>
        <fullName evidence="1">Uncharacterized protein</fullName>
    </submittedName>
</protein>
<proteinExistence type="predicted"/>
<dbReference type="AlphaFoldDB" id="A0A150QJH9"/>
<reference evidence="1 2" key="1">
    <citation type="submission" date="2014-02" db="EMBL/GenBank/DDBJ databases">
        <title>The small core and large imbalanced accessory genome model reveals a collaborative survival strategy of Sorangium cellulosum strains in nature.</title>
        <authorList>
            <person name="Han K."/>
            <person name="Peng R."/>
            <person name="Blom J."/>
            <person name="Li Y.-Z."/>
        </authorList>
    </citation>
    <scope>NUCLEOTIDE SEQUENCE [LARGE SCALE GENOMIC DNA]</scope>
    <source>
        <strain evidence="1 2">So0008-312</strain>
    </source>
</reference>
<dbReference type="Proteomes" id="UP000075260">
    <property type="component" value="Unassembled WGS sequence"/>
</dbReference>
<gene>
    <name evidence="1" type="ORF">BE15_38120</name>
</gene>
<name>A0A150QJH9_SORCE</name>
<evidence type="ECO:0000313" key="1">
    <source>
        <dbReference type="EMBL" id="KYF68129.1"/>
    </source>
</evidence>
<organism evidence="1 2">
    <name type="scientific">Sorangium cellulosum</name>
    <name type="common">Polyangium cellulosum</name>
    <dbReference type="NCBI Taxonomy" id="56"/>
    <lineage>
        <taxon>Bacteria</taxon>
        <taxon>Pseudomonadati</taxon>
        <taxon>Myxococcota</taxon>
        <taxon>Polyangia</taxon>
        <taxon>Polyangiales</taxon>
        <taxon>Polyangiaceae</taxon>
        <taxon>Sorangium</taxon>
    </lineage>
</organism>
<evidence type="ECO:0000313" key="2">
    <source>
        <dbReference type="Proteomes" id="UP000075260"/>
    </source>
</evidence>